<accession>A0AAD7GVC4</accession>
<name>A0AAD7GVC4_MYCRO</name>
<organism evidence="10 11">
    <name type="scientific">Mycena rosella</name>
    <name type="common">Pink bonnet</name>
    <name type="synonym">Agaricus rosellus</name>
    <dbReference type="NCBI Taxonomy" id="1033263"/>
    <lineage>
        <taxon>Eukaryota</taxon>
        <taxon>Fungi</taxon>
        <taxon>Dikarya</taxon>
        <taxon>Basidiomycota</taxon>
        <taxon>Agaricomycotina</taxon>
        <taxon>Agaricomycetes</taxon>
        <taxon>Agaricomycetidae</taxon>
        <taxon>Agaricales</taxon>
        <taxon>Marasmiineae</taxon>
        <taxon>Mycenaceae</taxon>
        <taxon>Mycena</taxon>
    </lineage>
</organism>
<dbReference type="AlphaFoldDB" id="A0AAD7GVC4"/>
<dbReference type="EMBL" id="JARKIE010000007">
    <property type="protein sequence ID" value="KAJ7706121.1"/>
    <property type="molecule type" value="Genomic_DNA"/>
</dbReference>
<dbReference type="GO" id="GO:0000049">
    <property type="term" value="F:tRNA binding"/>
    <property type="evidence" value="ECO:0007669"/>
    <property type="project" value="TreeGrafter"/>
</dbReference>
<proteinExistence type="inferred from homology"/>
<dbReference type="InterPro" id="IPR019519">
    <property type="entry name" value="Elp5"/>
</dbReference>
<evidence type="ECO:0000256" key="5">
    <source>
        <dbReference type="ARBA" id="ARBA00020264"/>
    </source>
</evidence>
<evidence type="ECO:0000313" key="10">
    <source>
        <dbReference type="EMBL" id="KAJ7706121.1"/>
    </source>
</evidence>
<evidence type="ECO:0000256" key="7">
    <source>
        <dbReference type="ARBA" id="ARBA00022694"/>
    </source>
</evidence>
<reference evidence="10" key="1">
    <citation type="submission" date="2023-03" db="EMBL/GenBank/DDBJ databases">
        <title>Massive genome expansion in bonnet fungi (Mycena s.s.) driven by repeated elements and novel gene families across ecological guilds.</title>
        <authorList>
            <consortium name="Lawrence Berkeley National Laboratory"/>
            <person name="Harder C.B."/>
            <person name="Miyauchi S."/>
            <person name="Viragh M."/>
            <person name="Kuo A."/>
            <person name="Thoen E."/>
            <person name="Andreopoulos B."/>
            <person name="Lu D."/>
            <person name="Skrede I."/>
            <person name="Drula E."/>
            <person name="Henrissat B."/>
            <person name="Morin E."/>
            <person name="Kohler A."/>
            <person name="Barry K."/>
            <person name="LaButti K."/>
            <person name="Morin E."/>
            <person name="Salamov A."/>
            <person name="Lipzen A."/>
            <person name="Mereny Z."/>
            <person name="Hegedus B."/>
            <person name="Baldrian P."/>
            <person name="Stursova M."/>
            <person name="Weitz H."/>
            <person name="Taylor A."/>
            <person name="Grigoriev I.V."/>
            <person name="Nagy L.G."/>
            <person name="Martin F."/>
            <person name="Kauserud H."/>
        </authorList>
    </citation>
    <scope>NUCLEOTIDE SEQUENCE</scope>
    <source>
        <strain evidence="10">CBHHK067</strain>
    </source>
</reference>
<comment type="pathway">
    <text evidence="3">tRNA modification; 5-methoxycarbonylmethyl-2-thiouridine-tRNA biosynthesis.</text>
</comment>
<gene>
    <name evidence="10" type="ORF">B0H17DRAFT_1035806</name>
</gene>
<comment type="similarity">
    <text evidence="4">Belongs to the ELP5 family.</text>
</comment>
<keyword evidence="11" id="KW-1185">Reference proteome</keyword>
<evidence type="ECO:0000256" key="8">
    <source>
        <dbReference type="ARBA" id="ARBA00023242"/>
    </source>
</evidence>
<protein>
    <recommendedName>
        <fullName evidence="5">Elongator complex protein 5</fullName>
    </recommendedName>
</protein>
<dbReference type="GO" id="GO:0033588">
    <property type="term" value="C:elongator holoenzyme complex"/>
    <property type="evidence" value="ECO:0007669"/>
    <property type="project" value="InterPro"/>
</dbReference>
<evidence type="ECO:0000256" key="2">
    <source>
        <dbReference type="ARBA" id="ARBA00004496"/>
    </source>
</evidence>
<evidence type="ECO:0000256" key="6">
    <source>
        <dbReference type="ARBA" id="ARBA00022490"/>
    </source>
</evidence>
<feature type="region of interest" description="Disordered" evidence="9">
    <location>
        <begin position="312"/>
        <end position="338"/>
    </location>
</feature>
<comment type="subcellular location">
    <subcellularLocation>
        <location evidence="2">Cytoplasm</location>
    </subcellularLocation>
    <subcellularLocation>
        <location evidence="1">Nucleus</location>
    </subcellularLocation>
</comment>
<dbReference type="Pfam" id="PF10483">
    <property type="entry name" value="Elong_Iki1"/>
    <property type="match status" value="1"/>
</dbReference>
<evidence type="ECO:0000256" key="3">
    <source>
        <dbReference type="ARBA" id="ARBA00005043"/>
    </source>
</evidence>
<dbReference type="Proteomes" id="UP001221757">
    <property type="component" value="Unassembled WGS sequence"/>
</dbReference>
<dbReference type="GO" id="GO:0002098">
    <property type="term" value="P:tRNA wobble uridine modification"/>
    <property type="evidence" value="ECO:0007669"/>
    <property type="project" value="InterPro"/>
</dbReference>
<dbReference type="PANTHER" id="PTHR15641">
    <property type="entry name" value="ELONGATOR COMPLEX PROTEIN 5"/>
    <property type="match status" value="1"/>
</dbReference>
<feature type="compositionally biased region" description="Acidic residues" evidence="9">
    <location>
        <begin position="322"/>
        <end position="338"/>
    </location>
</feature>
<keyword evidence="6" id="KW-0963">Cytoplasm</keyword>
<comment type="caution">
    <text evidence="10">The sequence shown here is derived from an EMBL/GenBank/DDBJ whole genome shotgun (WGS) entry which is preliminary data.</text>
</comment>
<dbReference type="GO" id="GO:0005634">
    <property type="term" value="C:nucleus"/>
    <property type="evidence" value="ECO:0007669"/>
    <property type="project" value="UniProtKB-SubCell"/>
</dbReference>
<evidence type="ECO:0000256" key="9">
    <source>
        <dbReference type="SAM" id="MobiDB-lite"/>
    </source>
</evidence>
<sequence>MFFNLEPRRRQQPFLLLQSSTAQSCIGIIPQLLGDAKGHALLFCLLHSSLLSLQAPHVQTYDLLDNVPGYSDNYVDPRQRIQAAVENAPSGPLDFIIDSVDTLSSDIASVSETYKFLHELMVLIRERSSPSRLIIHALSPSPLLPLLAQPGFSPSLTQVISHPPSLLIHLSTEYLTLPPPLSPEAKFWGIFMPVSERGEESERLIFGAGGEGTGDNDELVLEVIVRGDAEGLRRRGVDRTLQGWSLTRGTCPLAEMSALKSLWSRNVAEPTVVDPTQNISFNLNLTASQQNSRAQVPLPYVHEGKLVEKQPPASAAIFYDPDSADDLDDDDPDEDLDI</sequence>
<evidence type="ECO:0000256" key="1">
    <source>
        <dbReference type="ARBA" id="ARBA00004123"/>
    </source>
</evidence>
<evidence type="ECO:0000256" key="4">
    <source>
        <dbReference type="ARBA" id="ARBA00009567"/>
    </source>
</evidence>
<dbReference type="GO" id="GO:0005829">
    <property type="term" value="C:cytosol"/>
    <property type="evidence" value="ECO:0007669"/>
    <property type="project" value="TreeGrafter"/>
</dbReference>
<dbReference type="PANTHER" id="PTHR15641:SF1">
    <property type="entry name" value="ELONGATOR COMPLEX PROTEIN 5"/>
    <property type="match status" value="1"/>
</dbReference>
<keyword evidence="7" id="KW-0819">tRNA processing</keyword>
<evidence type="ECO:0000313" key="11">
    <source>
        <dbReference type="Proteomes" id="UP001221757"/>
    </source>
</evidence>
<keyword evidence="8" id="KW-0539">Nucleus</keyword>